<gene>
    <name evidence="4" type="ORF">LCGC14_1403190</name>
</gene>
<dbReference type="Gene3D" id="2.40.50.140">
    <property type="entry name" value="Nucleic acid-binding proteins"/>
    <property type="match status" value="1"/>
</dbReference>
<proteinExistence type="predicted"/>
<evidence type="ECO:0000313" key="4">
    <source>
        <dbReference type="EMBL" id="KKM74159.1"/>
    </source>
</evidence>
<dbReference type="InterPro" id="IPR004329">
    <property type="entry name" value="CcmE"/>
</dbReference>
<feature type="transmembrane region" description="Helical" evidence="3">
    <location>
        <begin position="7"/>
        <end position="26"/>
    </location>
</feature>
<keyword evidence="3" id="KW-0812">Transmembrane</keyword>
<dbReference type="AlphaFoldDB" id="A0A0F9JWF5"/>
<dbReference type="InterPro" id="IPR012340">
    <property type="entry name" value="NA-bd_OB-fold"/>
</dbReference>
<evidence type="ECO:0000256" key="2">
    <source>
        <dbReference type="ARBA" id="ARBA00023136"/>
    </source>
</evidence>
<reference evidence="4" key="1">
    <citation type="journal article" date="2015" name="Nature">
        <title>Complex archaea that bridge the gap between prokaryotes and eukaryotes.</title>
        <authorList>
            <person name="Spang A."/>
            <person name="Saw J.H."/>
            <person name="Jorgensen S.L."/>
            <person name="Zaremba-Niedzwiedzka K."/>
            <person name="Martijn J."/>
            <person name="Lind A.E."/>
            <person name="van Eijk R."/>
            <person name="Schleper C."/>
            <person name="Guy L."/>
            <person name="Ettema T.J."/>
        </authorList>
    </citation>
    <scope>NUCLEOTIDE SEQUENCE</scope>
</reference>
<dbReference type="InterPro" id="IPR036127">
    <property type="entry name" value="CcmE-like_sf"/>
</dbReference>
<dbReference type="GO" id="GO:0005886">
    <property type="term" value="C:plasma membrane"/>
    <property type="evidence" value="ECO:0007669"/>
    <property type="project" value="InterPro"/>
</dbReference>
<dbReference type="GO" id="GO:0020037">
    <property type="term" value="F:heme binding"/>
    <property type="evidence" value="ECO:0007669"/>
    <property type="project" value="InterPro"/>
</dbReference>
<dbReference type="GO" id="GO:0017004">
    <property type="term" value="P:cytochrome complex assembly"/>
    <property type="evidence" value="ECO:0007669"/>
    <property type="project" value="InterPro"/>
</dbReference>
<comment type="caution">
    <text evidence="4">The sequence shown here is derived from an EMBL/GenBank/DDBJ whole genome shotgun (WGS) entry which is preliminary data.</text>
</comment>
<organism evidence="4">
    <name type="scientific">marine sediment metagenome</name>
    <dbReference type="NCBI Taxonomy" id="412755"/>
    <lineage>
        <taxon>unclassified sequences</taxon>
        <taxon>metagenomes</taxon>
        <taxon>ecological metagenomes</taxon>
    </lineage>
</organism>
<dbReference type="GO" id="GO:0017003">
    <property type="term" value="P:protein-heme linkage"/>
    <property type="evidence" value="ECO:0007669"/>
    <property type="project" value="InterPro"/>
</dbReference>
<name>A0A0F9JWF5_9ZZZZ</name>
<dbReference type="SUPFAM" id="SSF82093">
    <property type="entry name" value="Heme chaperone CcmE"/>
    <property type="match status" value="1"/>
</dbReference>
<sequence length="137" mass="15429">MKGRTKVTLVMLLMAGAFIYLIFIGIKEGSMFYFEVAEYNAKLPSIATERVRVNGSVVWNTVNYDTKLRRLTFTMKDTKGPEKLQIEYMGAPPDLVEQEGVTVVAEGSYRSTDNVFVSSKLLIKCPSKYERKEGGKV</sequence>
<protein>
    <recommendedName>
        <fullName evidence="5">Cytochrome c-type biogenesis protein CcmE</fullName>
    </recommendedName>
</protein>
<keyword evidence="3" id="KW-1133">Transmembrane helix</keyword>
<dbReference type="Pfam" id="PF03100">
    <property type="entry name" value="CcmE"/>
    <property type="match status" value="1"/>
</dbReference>
<evidence type="ECO:0000256" key="3">
    <source>
        <dbReference type="SAM" id="Phobius"/>
    </source>
</evidence>
<evidence type="ECO:0008006" key="5">
    <source>
        <dbReference type="Google" id="ProtNLM"/>
    </source>
</evidence>
<dbReference type="EMBL" id="LAZR01009185">
    <property type="protein sequence ID" value="KKM74159.1"/>
    <property type="molecule type" value="Genomic_DNA"/>
</dbReference>
<accession>A0A0F9JWF5</accession>
<comment type="subcellular location">
    <subcellularLocation>
        <location evidence="1">Membrane</location>
    </subcellularLocation>
</comment>
<keyword evidence="2 3" id="KW-0472">Membrane</keyword>
<evidence type="ECO:0000256" key="1">
    <source>
        <dbReference type="ARBA" id="ARBA00004370"/>
    </source>
</evidence>